<proteinExistence type="inferred from homology"/>
<evidence type="ECO:0000256" key="2">
    <source>
        <dbReference type="HAMAP-Rule" id="MF_02087"/>
    </source>
</evidence>
<sequence>MTEIAARLEAVHRRVRAAEAEYGRRPGSVAVLAVGKRHPSEALRAAYAAGQTAFGENYLQEALAKQEALADLEPVWHFIGGLQSNKTAPVAQAFSWVHTVDRAKIARRLGEQRPDGLPALNVCLQVNVSSEPQKAGCDPGSLPELAAAVAEQPRLRLRGLMAIPAPAAGLEQQRRPFARLRGLYEQLRGQGFALDTLSMGMTEDLEAAVAEGSTLLRIGTAIFGPREAEATEGGQQ</sequence>
<dbReference type="Proteomes" id="UP000738126">
    <property type="component" value="Unassembled WGS sequence"/>
</dbReference>
<gene>
    <name evidence="5" type="ORF">CKO13_06390</name>
</gene>
<dbReference type="InterPro" id="IPR001608">
    <property type="entry name" value="Ala_racemase_N"/>
</dbReference>
<accession>A0ABS1E6S1</accession>
<protein>
    <recommendedName>
        <fullName evidence="2">Pyridoxal phosphate homeostasis protein</fullName>
        <shortName evidence="2">PLP homeostasis protein</shortName>
    </recommendedName>
</protein>
<dbReference type="SUPFAM" id="SSF51419">
    <property type="entry name" value="PLP-binding barrel"/>
    <property type="match status" value="1"/>
</dbReference>
<keyword evidence="6" id="KW-1185">Reference proteome</keyword>
<feature type="domain" description="Alanine racemase N-terminal" evidence="4">
    <location>
        <begin position="8"/>
        <end position="225"/>
    </location>
</feature>
<dbReference type="NCBIfam" id="TIGR00044">
    <property type="entry name" value="YggS family pyridoxal phosphate-dependent enzyme"/>
    <property type="match status" value="1"/>
</dbReference>
<comment type="similarity">
    <text evidence="2 3">Belongs to the pyridoxal phosphate-binding protein YggS/PROSC family.</text>
</comment>
<evidence type="ECO:0000313" key="5">
    <source>
        <dbReference type="EMBL" id="MBK1726658.1"/>
    </source>
</evidence>
<dbReference type="HAMAP" id="MF_02087">
    <property type="entry name" value="PLP_homeostasis"/>
    <property type="match status" value="1"/>
</dbReference>
<evidence type="ECO:0000313" key="6">
    <source>
        <dbReference type="Proteomes" id="UP000738126"/>
    </source>
</evidence>
<comment type="function">
    <text evidence="2">Pyridoxal 5'-phosphate (PLP)-binding protein, which is involved in PLP homeostasis.</text>
</comment>
<dbReference type="PANTHER" id="PTHR10146">
    <property type="entry name" value="PROLINE SYNTHETASE CO-TRANSCRIBED BACTERIAL HOMOLOG PROTEIN"/>
    <property type="match status" value="1"/>
</dbReference>
<dbReference type="RefSeq" id="WP_200258116.1">
    <property type="nucleotide sequence ID" value="NZ_NRSH01000057.1"/>
</dbReference>
<name>A0ABS1E6S1_9GAMM</name>
<evidence type="ECO:0000256" key="3">
    <source>
        <dbReference type="RuleBase" id="RU004514"/>
    </source>
</evidence>
<dbReference type="EMBL" id="NRSH01000057">
    <property type="protein sequence ID" value="MBK1726658.1"/>
    <property type="molecule type" value="Genomic_DNA"/>
</dbReference>
<dbReference type="Pfam" id="PF01168">
    <property type="entry name" value="Ala_racemase_N"/>
    <property type="match status" value="1"/>
</dbReference>
<comment type="caution">
    <text evidence="5">The sequence shown here is derived from an EMBL/GenBank/DDBJ whole genome shotgun (WGS) entry which is preliminary data.</text>
</comment>
<dbReference type="InterPro" id="IPR011078">
    <property type="entry name" value="PyrdxlP_homeostasis"/>
</dbReference>
<feature type="modified residue" description="N6-(pyridoxal phosphate)lysine" evidence="2">
    <location>
        <position position="36"/>
    </location>
</feature>
<dbReference type="PROSITE" id="PS01211">
    <property type="entry name" value="UPF0001"/>
    <property type="match status" value="1"/>
</dbReference>
<keyword evidence="1 2" id="KW-0663">Pyridoxal phosphate</keyword>
<evidence type="ECO:0000256" key="1">
    <source>
        <dbReference type="ARBA" id="ARBA00022898"/>
    </source>
</evidence>
<reference evidence="5 6" key="1">
    <citation type="journal article" date="2020" name="Microorganisms">
        <title>Osmotic Adaptation and Compatible Solute Biosynthesis of Phototrophic Bacteria as Revealed from Genome Analyses.</title>
        <authorList>
            <person name="Imhoff J.F."/>
            <person name="Rahn T."/>
            <person name="Kunzel S."/>
            <person name="Keller A."/>
            <person name="Neulinger S.C."/>
        </authorList>
    </citation>
    <scope>NUCLEOTIDE SEQUENCE [LARGE SCALE GENOMIC DNA]</scope>
    <source>
        <strain evidence="5 6">DSM 15116</strain>
    </source>
</reference>
<organism evidence="5 6">
    <name type="scientific">Halorhodospira neutriphila</name>
    <dbReference type="NCBI Taxonomy" id="168379"/>
    <lineage>
        <taxon>Bacteria</taxon>
        <taxon>Pseudomonadati</taxon>
        <taxon>Pseudomonadota</taxon>
        <taxon>Gammaproteobacteria</taxon>
        <taxon>Chromatiales</taxon>
        <taxon>Ectothiorhodospiraceae</taxon>
        <taxon>Halorhodospira</taxon>
    </lineage>
</organism>
<dbReference type="PIRSF" id="PIRSF004848">
    <property type="entry name" value="YBL036c_PLPDEIII"/>
    <property type="match status" value="1"/>
</dbReference>
<evidence type="ECO:0000259" key="4">
    <source>
        <dbReference type="Pfam" id="PF01168"/>
    </source>
</evidence>
<dbReference type="PANTHER" id="PTHR10146:SF14">
    <property type="entry name" value="PYRIDOXAL PHOSPHATE HOMEOSTASIS PROTEIN"/>
    <property type="match status" value="1"/>
</dbReference>
<dbReference type="InterPro" id="IPR029066">
    <property type="entry name" value="PLP-binding_barrel"/>
</dbReference>
<dbReference type="CDD" id="cd06824">
    <property type="entry name" value="PLPDE_III_Yggs_like"/>
    <property type="match status" value="1"/>
</dbReference>
<dbReference type="Gene3D" id="3.20.20.10">
    <property type="entry name" value="Alanine racemase"/>
    <property type="match status" value="1"/>
</dbReference>